<dbReference type="InterPro" id="IPR004593">
    <property type="entry name" value="SbcD"/>
</dbReference>
<proteinExistence type="inferred from homology"/>
<dbReference type="GO" id="GO:0004527">
    <property type="term" value="F:exonuclease activity"/>
    <property type="evidence" value="ECO:0007669"/>
    <property type="project" value="UniProtKB-KW"/>
</dbReference>
<name>A0ABW5UEC6_9SPHI</name>
<evidence type="ECO:0000259" key="5">
    <source>
        <dbReference type="Pfam" id="PF00149"/>
    </source>
</evidence>
<dbReference type="RefSeq" id="WP_066751342.1">
    <property type="nucleotide sequence ID" value="NZ_JBHUMB010000014.1"/>
</dbReference>
<feature type="domain" description="Calcineurin-like phosphoesterase" evidence="5">
    <location>
        <begin position="1"/>
        <end position="112"/>
    </location>
</feature>
<keyword evidence="4" id="KW-0233">DNA recombination</keyword>
<dbReference type="Pfam" id="PF00149">
    <property type="entry name" value="Metallophos"/>
    <property type="match status" value="1"/>
</dbReference>
<evidence type="ECO:0000256" key="4">
    <source>
        <dbReference type="RuleBase" id="RU363069"/>
    </source>
</evidence>
<dbReference type="NCBIfam" id="TIGR00619">
    <property type="entry name" value="sbcd"/>
    <property type="match status" value="1"/>
</dbReference>
<dbReference type="InterPro" id="IPR041796">
    <property type="entry name" value="Mre11_N"/>
</dbReference>
<comment type="caution">
    <text evidence="6">The sequence shown here is derived from an EMBL/GenBank/DDBJ whole genome shotgun (WGS) entry which is preliminary data.</text>
</comment>
<keyword evidence="7" id="KW-1185">Reference proteome</keyword>
<comment type="similarity">
    <text evidence="4">Belongs to the SbcD family.</text>
</comment>
<reference evidence="7" key="1">
    <citation type="journal article" date="2019" name="Int. J. Syst. Evol. Microbiol.">
        <title>The Global Catalogue of Microorganisms (GCM) 10K type strain sequencing project: providing services to taxonomists for standard genome sequencing and annotation.</title>
        <authorList>
            <consortium name="The Broad Institute Genomics Platform"/>
            <consortium name="The Broad Institute Genome Sequencing Center for Infectious Disease"/>
            <person name="Wu L."/>
            <person name="Ma J."/>
        </authorList>
    </citation>
    <scope>NUCLEOTIDE SEQUENCE [LARGE SCALE GENOMIC DNA]</scope>
    <source>
        <strain evidence="7">KCTC 42247</strain>
    </source>
</reference>
<dbReference type="CDD" id="cd00840">
    <property type="entry name" value="MPP_Mre11_N"/>
    <property type="match status" value="1"/>
</dbReference>
<dbReference type="SUPFAM" id="SSF56300">
    <property type="entry name" value="Metallo-dependent phosphatases"/>
    <property type="match status" value="1"/>
</dbReference>
<accession>A0ABW5UEC6</accession>
<dbReference type="InterPro" id="IPR029052">
    <property type="entry name" value="Metallo-depent_PP-like"/>
</dbReference>
<comment type="subunit">
    <text evidence="4">Heterodimer of SbcC and SbcD.</text>
</comment>
<keyword evidence="4" id="KW-0235">DNA replication</keyword>
<gene>
    <name evidence="4" type="primary">sbcD</name>
    <name evidence="6" type="ORF">ACFSQ6_12745</name>
</gene>
<dbReference type="Proteomes" id="UP001597418">
    <property type="component" value="Unassembled WGS sequence"/>
</dbReference>
<evidence type="ECO:0000256" key="1">
    <source>
        <dbReference type="ARBA" id="ARBA00022722"/>
    </source>
</evidence>
<dbReference type="InterPro" id="IPR004843">
    <property type="entry name" value="Calcineurin-like_PHP"/>
</dbReference>
<dbReference type="PANTHER" id="PTHR30337">
    <property type="entry name" value="COMPONENT OF ATP-DEPENDENT DSDNA EXONUCLEASE"/>
    <property type="match status" value="1"/>
</dbReference>
<comment type="function">
    <text evidence="4">SbcCD cleaves DNA hairpin structures. These structures can inhibit DNA replication and are intermediates in certain DNA recombination reactions. The complex acts as a 3'-&gt;5' double strand exonuclease that can open hairpins. It also has a 5' single-strand endonuclease activity.</text>
</comment>
<keyword evidence="1 4" id="KW-0540">Nuclease</keyword>
<evidence type="ECO:0000256" key="3">
    <source>
        <dbReference type="ARBA" id="ARBA00022839"/>
    </source>
</evidence>
<evidence type="ECO:0000313" key="6">
    <source>
        <dbReference type="EMBL" id="MFD2744258.1"/>
    </source>
</evidence>
<dbReference type="PANTHER" id="PTHR30337:SF0">
    <property type="entry name" value="NUCLEASE SBCCD SUBUNIT D"/>
    <property type="match status" value="1"/>
</dbReference>
<sequence length="412" mass="46143">MRILHTADWHLGKRLDFFSRIQEQQDVLNEICEIADQEDVDVLVVAGDLFDTFSPPVEAIELLYSTLKRLTNHGKRPVIAIAGNHDSADRIDAPDPLARACGILFVGYPNAQLSASAATTGFSITKTDKGFIELLLPRYNYPIRILTTPYANELRLKHYLGDDDDREAKLHEILSTHWQHLAETYCDTYGANLLVTHLYMMKRGGEMLEEPEGEKPLKIGNADLIYTDAIPSSIQYTALGHLHRHHQLGTASSPIVYAGSPLAYSFAEAGQEKNVIIVDLAPNQSVVYTTHRLHGGRSLARKRFDDIDLAVQWLQNNPNTLVELTMVSDTFMTSAALKRLQEAHDGIIHIIPIVQQQGSATETAQPVADLEKDVKSLFVDYFHSRYGQQPNEELLSLFEEINGEIDTQQTES</sequence>
<dbReference type="Gene3D" id="3.60.21.10">
    <property type="match status" value="1"/>
</dbReference>
<keyword evidence="2 4" id="KW-0378">Hydrolase</keyword>
<dbReference type="InterPro" id="IPR050535">
    <property type="entry name" value="DNA_Repair-Maintenance_Comp"/>
</dbReference>
<protein>
    <recommendedName>
        <fullName evidence="4">Nuclease SbcCD subunit D</fullName>
    </recommendedName>
</protein>
<organism evidence="6 7">
    <name type="scientific">Sphingobacterium populi</name>
    <dbReference type="NCBI Taxonomy" id="1812824"/>
    <lineage>
        <taxon>Bacteria</taxon>
        <taxon>Pseudomonadati</taxon>
        <taxon>Bacteroidota</taxon>
        <taxon>Sphingobacteriia</taxon>
        <taxon>Sphingobacteriales</taxon>
        <taxon>Sphingobacteriaceae</taxon>
        <taxon>Sphingobacterium</taxon>
    </lineage>
</organism>
<dbReference type="EMBL" id="JBHUMB010000014">
    <property type="protein sequence ID" value="MFD2744258.1"/>
    <property type="molecule type" value="Genomic_DNA"/>
</dbReference>
<keyword evidence="4" id="KW-0255">Endonuclease</keyword>
<keyword evidence="3 4" id="KW-0269">Exonuclease</keyword>
<evidence type="ECO:0000313" key="7">
    <source>
        <dbReference type="Proteomes" id="UP001597418"/>
    </source>
</evidence>
<evidence type="ECO:0000256" key="2">
    <source>
        <dbReference type="ARBA" id="ARBA00022801"/>
    </source>
</evidence>